<comment type="similarity">
    <text evidence="1">Belongs to the UbiK family.</text>
</comment>
<comment type="caution">
    <text evidence="2">The sequence shown here is derived from an EMBL/GenBank/DDBJ whole genome shotgun (WGS) entry which is preliminary data.</text>
</comment>
<evidence type="ECO:0000313" key="3">
    <source>
        <dbReference type="Proteomes" id="UP000389128"/>
    </source>
</evidence>
<comment type="subcellular location">
    <subcellularLocation>
        <location evidence="1">Cytoplasm</location>
    </subcellularLocation>
</comment>
<dbReference type="AlphaFoldDB" id="A0A6C2D616"/>
<dbReference type="Proteomes" id="UP000389128">
    <property type="component" value="Unassembled WGS sequence"/>
</dbReference>
<dbReference type="RefSeq" id="WP_148577490.1">
    <property type="nucleotide sequence ID" value="NZ_JAVEUW010000011.1"/>
</dbReference>
<comment type="function">
    <text evidence="1">Required for efficient ubiquinone (coenzyme Q) biosynthesis. UbiK is probably an accessory factor of Ubi enzymes and facilitates ubiquinone biosynthesis by acting as an assembly factor, a targeting factor, or both.</text>
</comment>
<keyword evidence="1" id="KW-0831">Ubiquinone biosynthesis</keyword>
<reference evidence="2 3" key="1">
    <citation type="submission" date="2019-01" db="EMBL/GenBank/DDBJ databases">
        <title>Zoogloea oleivorans genome sequencing and assembly.</title>
        <authorList>
            <person name="Tancsics A."/>
            <person name="Farkas M."/>
            <person name="Kriszt B."/>
            <person name="Maroti G."/>
            <person name="Horvath B."/>
        </authorList>
    </citation>
    <scope>NUCLEOTIDE SEQUENCE [LARGE SCALE GENOMIC DNA]</scope>
    <source>
        <strain evidence="2 3">Buc</strain>
    </source>
</reference>
<keyword evidence="3" id="KW-1185">Reference proteome</keyword>
<dbReference type="EMBL" id="SDKK01000002">
    <property type="protein sequence ID" value="TYC61496.1"/>
    <property type="molecule type" value="Genomic_DNA"/>
</dbReference>
<dbReference type="GO" id="GO:0005737">
    <property type="term" value="C:cytoplasm"/>
    <property type="evidence" value="ECO:0007669"/>
    <property type="project" value="UniProtKB-SubCell"/>
</dbReference>
<dbReference type="UniPathway" id="UPA00232"/>
<keyword evidence="1" id="KW-0175">Coiled coil</keyword>
<feature type="coiled-coil region" evidence="1">
    <location>
        <begin position="49"/>
        <end position="76"/>
    </location>
</feature>
<evidence type="ECO:0000256" key="1">
    <source>
        <dbReference type="HAMAP-Rule" id="MF_02216"/>
    </source>
</evidence>
<dbReference type="InterPro" id="IPR007475">
    <property type="entry name" value="UbiK"/>
</dbReference>
<gene>
    <name evidence="1" type="primary">ubiK</name>
    <name evidence="2" type="ORF">ETQ85_02170</name>
</gene>
<dbReference type="PANTHER" id="PTHR38040">
    <property type="entry name" value="UBIQUINONE BIOSYNTHESIS ACCESSORY FACTOR UBIK"/>
    <property type="match status" value="1"/>
</dbReference>
<proteinExistence type="inferred from homology"/>
<evidence type="ECO:0000313" key="2">
    <source>
        <dbReference type="EMBL" id="TYC61496.1"/>
    </source>
</evidence>
<sequence>MTNPKILDEIGSKVSELLASSPAKDLEKNARALLASGFSKLDLVTREEFEVQREVLARTREKLAELEHRVARLEAEQAAVPPAEDA</sequence>
<keyword evidence="1" id="KW-0963">Cytoplasm</keyword>
<dbReference type="Pfam" id="PF04380">
    <property type="entry name" value="BMFP"/>
    <property type="match status" value="1"/>
</dbReference>
<accession>A0A6C2D616</accession>
<dbReference type="PANTHER" id="PTHR38040:SF1">
    <property type="entry name" value="UBIQUINONE BIOSYNTHESIS ACCESSORY FACTOR UBIK"/>
    <property type="match status" value="1"/>
</dbReference>
<comment type="pathway">
    <text evidence="1">Cofactor biosynthesis; ubiquinone biosynthesis.</text>
</comment>
<dbReference type="HAMAP" id="MF_02216">
    <property type="entry name" value="UbiK"/>
    <property type="match status" value="1"/>
</dbReference>
<organism evidence="2 3">
    <name type="scientific">Zoogloea oleivorans</name>
    <dbReference type="NCBI Taxonomy" id="1552750"/>
    <lineage>
        <taxon>Bacteria</taxon>
        <taxon>Pseudomonadati</taxon>
        <taxon>Pseudomonadota</taxon>
        <taxon>Betaproteobacteria</taxon>
        <taxon>Rhodocyclales</taxon>
        <taxon>Zoogloeaceae</taxon>
        <taxon>Zoogloea</taxon>
    </lineage>
</organism>
<dbReference type="GO" id="GO:0006744">
    <property type="term" value="P:ubiquinone biosynthetic process"/>
    <property type="evidence" value="ECO:0007669"/>
    <property type="project" value="UniProtKB-UniRule"/>
</dbReference>
<dbReference type="OrthoDB" id="5297354at2"/>
<protein>
    <recommendedName>
        <fullName evidence="1">Ubiquinone biosynthesis accessory factor UbiK</fullName>
    </recommendedName>
</protein>
<name>A0A6C2D616_9RHOO</name>